<name>A0A0E2Q2J8_STRTR</name>
<dbReference type="AlphaFoldDB" id="A0A0E2Q2J8"/>
<dbReference type="HOGENOM" id="CLU_3349402_0_0_9"/>
<sequence length="37" mass="4130">MTRLFLKTNQKENPVSKEASNTGNFCKDKGKTGKEKA</sequence>
<evidence type="ECO:0000256" key="1">
    <source>
        <dbReference type="SAM" id="MobiDB-lite"/>
    </source>
</evidence>
<protein>
    <submittedName>
        <fullName evidence="2">Uncharacterized protein</fullName>
    </submittedName>
</protein>
<evidence type="ECO:0000313" key="2">
    <source>
        <dbReference type="EMBL" id="ETW88592.1"/>
    </source>
</evidence>
<dbReference type="Proteomes" id="UP000024559">
    <property type="component" value="Chromosome"/>
</dbReference>
<reference evidence="3" key="1">
    <citation type="submission" date="2013-12" db="EMBL/GenBank/DDBJ databases">
        <title>Genome sequences of Streptococcus thermophilus strains MTH17CL396 and M17PTZA496 isolated from Fontina cheese in Valle d'Aosta region (Italy).</title>
        <authorList>
            <person name="Treu L."/>
            <person name="Giacomini A."/>
            <person name="Corich V."/>
            <person name="Vendramin V."/>
            <person name="Bovo B."/>
        </authorList>
    </citation>
    <scope>NUCLEOTIDE SEQUENCE [LARGE SCALE GENOMIC DNA]</scope>
    <source>
        <strain evidence="3">M17PTZA496</strain>
    </source>
</reference>
<organism evidence="2 3">
    <name type="scientific">Streptococcus thermophilus M17PTZA496</name>
    <dbReference type="NCBI Taxonomy" id="1433289"/>
    <lineage>
        <taxon>Bacteria</taxon>
        <taxon>Bacillati</taxon>
        <taxon>Bacillota</taxon>
        <taxon>Bacilli</taxon>
        <taxon>Lactobacillales</taxon>
        <taxon>Streptococcaceae</taxon>
        <taxon>Streptococcus</taxon>
    </lineage>
</organism>
<dbReference type="EMBL" id="AZJT01000061">
    <property type="protein sequence ID" value="ETW88592.1"/>
    <property type="molecule type" value="Genomic_DNA"/>
</dbReference>
<feature type="compositionally biased region" description="Basic and acidic residues" evidence="1">
    <location>
        <begin position="26"/>
        <end position="37"/>
    </location>
</feature>
<feature type="region of interest" description="Disordered" evidence="1">
    <location>
        <begin position="1"/>
        <end position="37"/>
    </location>
</feature>
<feature type="compositionally biased region" description="Polar residues" evidence="1">
    <location>
        <begin position="7"/>
        <end position="24"/>
    </location>
</feature>
<comment type="caution">
    <text evidence="2">The sequence shown here is derived from an EMBL/GenBank/DDBJ whole genome shotgun (WGS) entry which is preliminary data.</text>
</comment>
<accession>A0A0E2Q2J8</accession>
<gene>
    <name evidence="2" type="ORF">X841_08695</name>
</gene>
<proteinExistence type="predicted"/>
<evidence type="ECO:0000313" key="3">
    <source>
        <dbReference type="Proteomes" id="UP000024559"/>
    </source>
</evidence>